<dbReference type="AlphaFoldDB" id="X1S2U7"/>
<sequence length="99" mass="10755">DGTFPATAPFTTDSFEINHDSIWQVQIGLTGTDVDAVVTLEQSADGIFWDSLQNAVAVDVPSNDSVTFEDSFFSGRYFRLVYGGEPTTGTISIILTEKL</sequence>
<protein>
    <recommendedName>
        <fullName evidence="2">F5/8 type C domain-containing protein</fullName>
    </recommendedName>
</protein>
<accession>X1S2U7</accession>
<evidence type="ECO:0008006" key="2">
    <source>
        <dbReference type="Google" id="ProtNLM"/>
    </source>
</evidence>
<reference evidence="1" key="1">
    <citation type="journal article" date="2014" name="Front. Microbiol.">
        <title>High frequency of phylogenetically diverse reductive dehalogenase-homologous genes in deep subseafloor sedimentary metagenomes.</title>
        <authorList>
            <person name="Kawai M."/>
            <person name="Futagami T."/>
            <person name="Toyoda A."/>
            <person name="Takaki Y."/>
            <person name="Nishi S."/>
            <person name="Hori S."/>
            <person name="Arai W."/>
            <person name="Tsubouchi T."/>
            <person name="Morono Y."/>
            <person name="Uchiyama I."/>
            <person name="Ito T."/>
            <person name="Fujiyama A."/>
            <person name="Inagaki F."/>
            <person name="Takami H."/>
        </authorList>
    </citation>
    <scope>NUCLEOTIDE SEQUENCE</scope>
    <source>
        <strain evidence="1">Expedition CK06-06</strain>
    </source>
</reference>
<dbReference type="EMBL" id="BARW01006245">
    <property type="protein sequence ID" value="GAI87372.1"/>
    <property type="molecule type" value="Genomic_DNA"/>
</dbReference>
<organism evidence="1">
    <name type="scientific">marine sediment metagenome</name>
    <dbReference type="NCBI Taxonomy" id="412755"/>
    <lineage>
        <taxon>unclassified sequences</taxon>
        <taxon>metagenomes</taxon>
        <taxon>ecological metagenomes</taxon>
    </lineage>
</organism>
<evidence type="ECO:0000313" key="1">
    <source>
        <dbReference type="EMBL" id="GAI87372.1"/>
    </source>
</evidence>
<gene>
    <name evidence="1" type="ORF">S12H4_13110</name>
</gene>
<comment type="caution">
    <text evidence="1">The sequence shown here is derived from an EMBL/GenBank/DDBJ whole genome shotgun (WGS) entry which is preliminary data.</text>
</comment>
<feature type="non-terminal residue" evidence="1">
    <location>
        <position position="1"/>
    </location>
</feature>
<name>X1S2U7_9ZZZZ</name>
<proteinExistence type="predicted"/>